<evidence type="ECO:0000259" key="7">
    <source>
        <dbReference type="PROSITE" id="PS51736"/>
    </source>
</evidence>
<dbReference type="PROSITE" id="PS00397">
    <property type="entry name" value="RECOMBINASES_1"/>
    <property type="match status" value="1"/>
</dbReference>
<comment type="similarity">
    <text evidence="1">Belongs to the site-specific recombinase resolvase family.</text>
</comment>
<dbReference type="InterPro" id="IPR036162">
    <property type="entry name" value="Resolvase-like_N_sf"/>
</dbReference>
<dbReference type="SMART" id="SM00857">
    <property type="entry name" value="Resolvase"/>
    <property type="match status" value="1"/>
</dbReference>
<evidence type="ECO:0000313" key="9">
    <source>
        <dbReference type="Proteomes" id="UP000321328"/>
    </source>
</evidence>
<dbReference type="InterPro" id="IPR006118">
    <property type="entry name" value="Recombinase_CS"/>
</dbReference>
<dbReference type="SUPFAM" id="SSF53041">
    <property type="entry name" value="Resolvase-like"/>
    <property type="match status" value="1"/>
</dbReference>
<dbReference type="OrthoDB" id="3405463at2"/>
<feature type="active site" description="O-(5'-phospho-DNA)-serine intermediate" evidence="5 6">
    <location>
        <position position="9"/>
    </location>
</feature>
<dbReference type="PROSITE" id="PS51736">
    <property type="entry name" value="RECOMBINASES_3"/>
    <property type="match status" value="1"/>
</dbReference>
<dbReference type="PROSITE" id="PS00398">
    <property type="entry name" value="RECOMBINASES_2"/>
    <property type="match status" value="1"/>
</dbReference>
<evidence type="ECO:0000313" key="8">
    <source>
        <dbReference type="EMBL" id="GEL18028.1"/>
    </source>
</evidence>
<dbReference type="Proteomes" id="UP000321328">
    <property type="component" value="Unassembled WGS sequence"/>
</dbReference>
<dbReference type="InterPro" id="IPR050639">
    <property type="entry name" value="SSR_resolvase"/>
</dbReference>
<dbReference type="PANTHER" id="PTHR30461:SF26">
    <property type="entry name" value="RESOLVASE HOMOLOG YNEB"/>
    <property type="match status" value="1"/>
</dbReference>
<dbReference type="GO" id="GO:0015074">
    <property type="term" value="P:DNA integration"/>
    <property type="evidence" value="ECO:0007669"/>
    <property type="project" value="UniProtKB-KW"/>
</dbReference>
<keyword evidence="9" id="KW-1185">Reference proteome</keyword>
<proteinExistence type="inferred from homology"/>
<dbReference type="Gene3D" id="3.40.50.1390">
    <property type="entry name" value="Resolvase, N-terminal catalytic domain"/>
    <property type="match status" value="1"/>
</dbReference>
<dbReference type="GO" id="GO:0003677">
    <property type="term" value="F:DNA binding"/>
    <property type="evidence" value="ECO:0007669"/>
    <property type="project" value="UniProtKB-KW"/>
</dbReference>
<organism evidence="8 9">
    <name type="scientific">Pseudonocardia asaccharolytica DSM 44247 = NBRC 16224</name>
    <dbReference type="NCBI Taxonomy" id="1123024"/>
    <lineage>
        <taxon>Bacteria</taxon>
        <taxon>Bacillati</taxon>
        <taxon>Actinomycetota</taxon>
        <taxon>Actinomycetes</taxon>
        <taxon>Pseudonocardiales</taxon>
        <taxon>Pseudonocardiaceae</taxon>
        <taxon>Pseudonocardia</taxon>
    </lineage>
</organism>
<dbReference type="Gene3D" id="1.10.10.60">
    <property type="entry name" value="Homeodomain-like"/>
    <property type="match status" value="1"/>
</dbReference>
<dbReference type="GO" id="GO:0000150">
    <property type="term" value="F:DNA strand exchange activity"/>
    <property type="evidence" value="ECO:0007669"/>
    <property type="project" value="InterPro"/>
</dbReference>
<dbReference type="SUPFAM" id="SSF46689">
    <property type="entry name" value="Homeodomain-like"/>
    <property type="match status" value="1"/>
</dbReference>
<keyword evidence="2" id="KW-0229">DNA integration</keyword>
<comment type="caution">
    <text evidence="8">The sequence shown here is derived from an EMBL/GenBank/DDBJ whole genome shotgun (WGS) entry which is preliminary data.</text>
</comment>
<gene>
    <name evidence="8" type="primary">tnpR</name>
    <name evidence="8" type="ORF">PA7_18650</name>
</gene>
<dbReference type="InterPro" id="IPR006120">
    <property type="entry name" value="Resolvase_HTH_dom"/>
</dbReference>
<dbReference type="Pfam" id="PF02796">
    <property type="entry name" value="HTH_7"/>
    <property type="match status" value="1"/>
</dbReference>
<name>A0A511D524_9PSEU</name>
<evidence type="ECO:0000256" key="5">
    <source>
        <dbReference type="PIRSR" id="PIRSR606118-50"/>
    </source>
</evidence>
<dbReference type="InterPro" id="IPR006119">
    <property type="entry name" value="Resolv_N"/>
</dbReference>
<sequence>MRVGYVRVSSVDQNTVRQLDGIAVERTFTDTASGKDTARPRLDEMLAFVRDGDTVLVHSMDRLARNLDDLRRIVRTLTGKGVRVEFVKENLTFTGEDSPMATLLLSVMGAFAEFERALILERQREGIAAAKQRGVYTGRKPALTPEQARELCERAAAGERKSVLATEFGISRETVYSYLRAENTAGVTG</sequence>
<keyword evidence="4" id="KW-0233">DNA recombination</keyword>
<feature type="domain" description="Resolvase/invertase-type recombinase catalytic" evidence="7">
    <location>
        <begin position="1"/>
        <end position="134"/>
    </location>
</feature>
<evidence type="ECO:0000256" key="4">
    <source>
        <dbReference type="ARBA" id="ARBA00023172"/>
    </source>
</evidence>
<dbReference type="PANTHER" id="PTHR30461">
    <property type="entry name" value="DNA-INVERTASE FROM LAMBDOID PROPHAGE"/>
    <property type="match status" value="1"/>
</dbReference>
<accession>A0A511D524</accession>
<dbReference type="CDD" id="cd03768">
    <property type="entry name" value="SR_ResInv"/>
    <property type="match status" value="1"/>
</dbReference>
<evidence type="ECO:0000256" key="6">
    <source>
        <dbReference type="PROSITE-ProRule" id="PRU10137"/>
    </source>
</evidence>
<protein>
    <submittedName>
        <fullName evidence="8">Resolvase</fullName>
    </submittedName>
</protein>
<dbReference type="AlphaFoldDB" id="A0A511D524"/>
<dbReference type="RefSeq" id="WP_028931038.1">
    <property type="nucleotide sequence ID" value="NZ_AUII01000019.1"/>
</dbReference>
<dbReference type="InterPro" id="IPR009057">
    <property type="entry name" value="Homeodomain-like_sf"/>
</dbReference>
<dbReference type="CDD" id="cd00569">
    <property type="entry name" value="HTH_Hin_like"/>
    <property type="match status" value="1"/>
</dbReference>
<reference evidence="8 9" key="1">
    <citation type="submission" date="2019-07" db="EMBL/GenBank/DDBJ databases">
        <title>Whole genome shotgun sequence of Pseudonocardia asaccharolytica NBRC 16224.</title>
        <authorList>
            <person name="Hosoyama A."/>
            <person name="Uohara A."/>
            <person name="Ohji S."/>
            <person name="Ichikawa N."/>
        </authorList>
    </citation>
    <scope>NUCLEOTIDE SEQUENCE [LARGE SCALE GENOMIC DNA]</scope>
    <source>
        <strain evidence="8 9">NBRC 16224</strain>
    </source>
</reference>
<evidence type="ECO:0000256" key="3">
    <source>
        <dbReference type="ARBA" id="ARBA00023125"/>
    </source>
</evidence>
<evidence type="ECO:0000256" key="1">
    <source>
        <dbReference type="ARBA" id="ARBA00009913"/>
    </source>
</evidence>
<dbReference type="EMBL" id="BJVI01000015">
    <property type="protein sequence ID" value="GEL18028.1"/>
    <property type="molecule type" value="Genomic_DNA"/>
</dbReference>
<evidence type="ECO:0000256" key="2">
    <source>
        <dbReference type="ARBA" id="ARBA00022908"/>
    </source>
</evidence>
<keyword evidence="3" id="KW-0238">DNA-binding</keyword>
<dbReference type="Pfam" id="PF00239">
    <property type="entry name" value="Resolvase"/>
    <property type="match status" value="1"/>
</dbReference>
<dbReference type="STRING" id="1123024.GCA_000423625_03590"/>